<reference evidence="1" key="2">
    <citation type="submission" date="2023-06" db="EMBL/GenBank/DDBJ databases">
        <authorList>
            <person name="Kobayashi Y."/>
            <person name="Kayamori A."/>
            <person name="Aoki K."/>
            <person name="Shiwa Y."/>
            <person name="Fujita N."/>
            <person name="Sugita T."/>
            <person name="Iwasaki W."/>
            <person name="Tanaka N."/>
            <person name="Takashima M."/>
        </authorList>
    </citation>
    <scope>NUCLEOTIDE SEQUENCE</scope>
    <source>
        <strain evidence="1">HIS016</strain>
    </source>
</reference>
<organism evidence="1 2">
    <name type="scientific">Cutaneotrichosporon spelunceum</name>
    <dbReference type="NCBI Taxonomy" id="1672016"/>
    <lineage>
        <taxon>Eukaryota</taxon>
        <taxon>Fungi</taxon>
        <taxon>Dikarya</taxon>
        <taxon>Basidiomycota</taxon>
        <taxon>Agaricomycotina</taxon>
        <taxon>Tremellomycetes</taxon>
        <taxon>Trichosporonales</taxon>
        <taxon>Trichosporonaceae</taxon>
        <taxon>Cutaneotrichosporon</taxon>
    </lineage>
</organism>
<sequence>MRVSFRLLQEAVAAASPANPTLARNAARRSTRMSSADAAAQPNMHTKYVVAEVPFTALPTDVHRALKEVGAVPKHFPLSSIVREPLGGPRRASLMTRYHLTAPDNEAGEHMYNVLMSRPLFAAGSARASAQPGRPAFGTNGLKNEARVVYTSRSAFGWVDNLIRNVSRNQAQDYQYAQQAAQSLGGLPDAKWALQPNMAGRRVLLRGLPRERPIELVRAFINDIGIDIERDGIKRLVSAPLGSRSALVVTCKTVADAYYLARRTNKAPYLPAVMGYEYMMRSHVV</sequence>
<dbReference type="Proteomes" id="UP001222932">
    <property type="component" value="Unassembled WGS sequence"/>
</dbReference>
<evidence type="ECO:0000313" key="2">
    <source>
        <dbReference type="Proteomes" id="UP001222932"/>
    </source>
</evidence>
<name>A0AAD3TSG3_9TREE</name>
<dbReference type="AlphaFoldDB" id="A0AAD3TSG3"/>
<comment type="caution">
    <text evidence="1">The sequence shown here is derived from an EMBL/GenBank/DDBJ whole genome shotgun (WGS) entry which is preliminary data.</text>
</comment>
<reference evidence="1" key="1">
    <citation type="journal article" date="2023" name="BMC Genomics">
        <title>Chromosome-level genome assemblies of Cutaneotrichosporon spp. (Trichosporonales, Basidiomycota) reveal imbalanced evolution between nucleotide sequences and chromosome synteny.</title>
        <authorList>
            <person name="Kobayashi Y."/>
            <person name="Kayamori A."/>
            <person name="Aoki K."/>
            <person name="Shiwa Y."/>
            <person name="Matsutani M."/>
            <person name="Fujita N."/>
            <person name="Sugita T."/>
            <person name="Iwasaki W."/>
            <person name="Tanaka N."/>
            <person name="Takashima M."/>
        </authorList>
    </citation>
    <scope>NUCLEOTIDE SEQUENCE</scope>
    <source>
        <strain evidence="1">HIS016</strain>
    </source>
</reference>
<protein>
    <submittedName>
        <fullName evidence="1">Uncharacterized protein</fullName>
    </submittedName>
</protein>
<keyword evidence="2" id="KW-1185">Reference proteome</keyword>
<accession>A0AAD3TSG3</accession>
<evidence type="ECO:0000313" key="1">
    <source>
        <dbReference type="EMBL" id="GMK56111.1"/>
    </source>
</evidence>
<gene>
    <name evidence="1" type="ORF">CspeluHIS016_0211670</name>
</gene>
<proteinExistence type="predicted"/>
<dbReference type="EMBL" id="BTCM01000002">
    <property type="protein sequence ID" value="GMK56111.1"/>
    <property type="molecule type" value="Genomic_DNA"/>
</dbReference>